<keyword evidence="4" id="KW-1185">Reference proteome</keyword>
<feature type="domain" description="Hydantoinase/oxoprolinase N-terminal" evidence="2">
    <location>
        <begin position="2"/>
        <end position="167"/>
    </location>
</feature>
<comment type="caution">
    <text evidence="3">The sequence shown here is derived from an EMBL/GenBank/DDBJ whole genome shotgun (WGS) entry which is preliminary data.</text>
</comment>
<dbReference type="InterPro" id="IPR043129">
    <property type="entry name" value="ATPase_NBD"/>
</dbReference>
<dbReference type="PANTHER" id="PTHR11365">
    <property type="entry name" value="5-OXOPROLINASE RELATED"/>
    <property type="match status" value="1"/>
</dbReference>
<dbReference type="PANTHER" id="PTHR11365:SF10">
    <property type="entry name" value="HYDANTOINASE_OXOPROLINASE"/>
    <property type="match status" value="1"/>
</dbReference>
<evidence type="ECO:0000259" key="1">
    <source>
        <dbReference type="Pfam" id="PF01968"/>
    </source>
</evidence>
<dbReference type="SUPFAM" id="SSF53067">
    <property type="entry name" value="Actin-like ATPase domain"/>
    <property type="match status" value="2"/>
</dbReference>
<dbReference type="Pfam" id="PF01968">
    <property type="entry name" value="Hydantoinase_A"/>
    <property type="match status" value="1"/>
</dbReference>
<evidence type="ECO:0000313" key="3">
    <source>
        <dbReference type="EMBL" id="RVU15381.1"/>
    </source>
</evidence>
<accession>A0A3S2XI28</accession>
<evidence type="ECO:0000259" key="2">
    <source>
        <dbReference type="Pfam" id="PF05378"/>
    </source>
</evidence>
<dbReference type="Gene3D" id="3.30.420.40">
    <property type="match status" value="1"/>
</dbReference>
<protein>
    <submittedName>
        <fullName evidence="3">Hydantoinase/oxoprolinase family protein</fullName>
    </submittedName>
</protein>
<feature type="domain" description="Hydantoinase A/oxoprolinase" evidence="1">
    <location>
        <begin position="189"/>
        <end position="390"/>
    </location>
</feature>
<name>A0A3S2XI28_9ACTN</name>
<dbReference type="InterPro" id="IPR008040">
    <property type="entry name" value="Hydant_A_N"/>
</dbReference>
<dbReference type="AlphaFoldDB" id="A0A3S2XI28"/>
<dbReference type="Proteomes" id="UP000283128">
    <property type="component" value="Unassembled WGS sequence"/>
</dbReference>
<reference evidence="3 4" key="1">
    <citation type="submission" date="2019-01" db="EMBL/GenBank/DDBJ databases">
        <title>Genome sequences of Streptomyces and Rhizobium isolates collected from root and soil.</title>
        <authorList>
            <person name="Chhettri S."/>
            <person name="Sevigny J.L."/>
            <person name="Sen A."/>
            <person name="Ennis N."/>
            <person name="Tisa L."/>
        </authorList>
    </citation>
    <scope>NUCLEOTIDE SEQUENCE [LARGE SCALE GENOMIC DNA]</scope>
    <source>
        <strain evidence="3 4">San01</strain>
    </source>
</reference>
<dbReference type="EMBL" id="RZYA01000033">
    <property type="protein sequence ID" value="RVU15381.1"/>
    <property type="molecule type" value="Genomic_DNA"/>
</dbReference>
<dbReference type="OrthoDB" id="9768323at2"/>
<dbReference type="InterPro" id="IPR045079">
    <property type="entry name" value="Oxoprolinase-like"/>
</dbReference>
<proteinExistence type="predicted"/>
<dbReference type="GO" id="GO:0016787">
    <property type="term" value="F:hydrolase activity"/>
    <property type="evidence" value="ECO:0007669"/>
    <property type="project" value="InterPro"/>
</dbReference>
<evidence type="ECO:0000313" key="4">
    <source>
        <dbReference type="Proteomes" id="UP000283128"/>
    </source>
</evidence>
<organism evidence="3 4">
    <name type="scientific">Streptomyces antnestii</name>
    <dbReference type="NCBI Taxonomy" id="2494256"/>
    <lineage>
        <taxon>Bacteria</taxon>
        <taxon>Bacillati</taxon>
        <taxon>Actinomycetota</taxon>
        <taxon>Actinomycetes</taxon>
        <taxon>Kitasatosporales</taxon>
        <taxon>Streptomycetaceae</taxon>
        <taxon>Streptomyces</taxon>
    </lineage>
</organism>
<dbReference type="RefSeq" id="WP_127833146.1">
    <property type="nucleotide sequence ID" value="NZ_RZYA01000033.1"/>
</dbReference>
<dbReference type="InterPro" id="IPR002821">
    <property type="entry name" value="Hydantoinase_A"/>
</dbReference>
<dbReference type="Pfam" id="PF05378">
    <property type="entry name" value="Hydant_A_N"/>
    <property type="match status" value="1"/>
</dbReference>
<sequence>MRIGIDVGGTNTDAALLGDDDRVLAAAKSPTTPDITSGVTAAIRALDPPVESITAVMIGTTHFLNALIEGARLAPVAAVRLGLPATAALPPMTDWPERQRAAVGGHGYLCHGGREFDGRVLSPLDPDELKRTAADIAARGIRSVAVSSVFSPVAEDDERRAAEILRGELGDHVHFSLSHELGRIGLLARENATIINAALRDLATVIVESFGKALAEVSITAPFFLSQNDGTLMDVDFARTYPVATFASGPTNSMRGAAFLSGLGDCAVVDVGGTTADVGILAGGFPREAAGESEAAGIRTNFRIPDVLSLGIGGGSLVSDDGETGPRSVGYRLTEEALVFGGTTLTATDLAVAAGQADVGDAARVAHLDPAFVTRALGRIAERLAESVDRMRTSAAPLPVVAVGGGSILVPEALPGFDDVRRPGNFGVANAVGAAIAQVGGEVDRVFHVPEGRRDAVLAEARDEAVGRAEDAGARPGTVRVVDIEEVPLAYLPGGATRIRVKAVGDLDLNRIGSKQHTQRHGATAHA</sequence>
<gene>
    <name evidence="3" type="ORF">EOT10_39150</name>
</gene>